<dbReference type="AlphaFoldDB" id="A0A227KPW0"/>
<keyword evidence="5 7" id="KW-1133">Transmembrane helix</keyword>
<gene>
    <name evidence="9" type="ORF">ADH67_04720</name>
</gene>
<evidence type="ECO:0000313" key="10">
    <source>
        <dbReference type="Proteomes" id="UP000214610"/>
    </source>
</evidence>
<sequence length="218" mass="23700">MEFLNLAIELFRNADQFILHIAEAYGIWIYIVLFLIFFAETGIVICAFLPGDSLLFISGAAAATGVMNPIALILIITAGAIVGNTTNFYIGSWLGKKIYDGSIGWIDQSALQKTHSFYEKHGGKTIVLARFVPIVRSFAPLVAGAAQMNTVKFELYSGFGALFWVGSIVGAGYLFGNIPFIKNNLSLILIVGILAALGPFTIAMCIQLWKKYFGPKTS</sequence>
<feature type="transmembrane region" description="Helical" evidence="7">
    <location>
        <begin position="27"/>
        <end position="49"/>
    </location>
</feature>
<dbReference type="GO" id="GO:0005886">
    <property type="term" value="C:plasma membrane"/>
    <property type="evidence" value="ECO:0007669"/>
    <property type="project" value="UniProtKB-SubCell"/>
</dbReference>
<dbReference type="GeneID" id="78361857"/>
<keyword evidence="6 7" id="KW-0472">Membrane</keyword>
<comment type="similarity">
    <text evidence="2 7">Belongs to the DedA family.</text>
</comment>
<dbReference type="Pfam" id="PF09335">
    <property type="entry name" value="VTT_dom"/>
    <property type="match status" value="1"/>
</dbReference>
<proteinExistence type="inferred from homology"/>
<dbReference type="InterPro" id="IPR032816">
    <property type="entry name" value="VTT_dom"/>
</dbReference>
<comment type="subcellular location">
    <subcellularLocation>
        <location evidence="1 7">Cell membrane</location>
        <topology evidence="1 7">Multi-pass membrane protein</topology>
    </subcellularLocation>
</comment>
<feature type="transmembrane region" description="Helical" evidence="7">
    <location>
        <begin position="155"/>
        <end position="175"/>
    </location>
</feature>
<evidence type="ECO:0000259" key="8">
    <source>
        <dbReference type="Pfam" id="PF09335"/>
    </source>
</evidence>
<organism evidence="9 10">
    <name type="scientific">Turicimonas muris</name>
    <dbReference type="NCBI Taxonomy" id="1796652"/>
    <lineage>
        <taxon>Bacteria</taxon>
        <taxon>Pseudomonadati</taxon>
        <taxon>Pseudomonadota</taxon>
        <taxon>Betaproteobacteria</taxon>
        <taxon>Burkholderiales</taxon>
        <taxon>Sutterellaceae</taxon>
        <taxon>Turicimonas</taxon>
    </lineage>
</organism>
<keyword evidence="3 7" id="KW-1003">Cell membrane</keyword>
<evidence type="ECO:0000256" key="3">
    <source>
        <dbReference type="ARBA" id="ARBA00022475"/>
    </source>
</evidence>
<dbReference type="EMBL" id="NHMP01000002">
    <property type="protein sequence ID" value="OXE50297.1"/>
    <property type="molecule type" value="Genomic_DNA"/>
</dbReference>
<comment type="caution">
    <text evidence="9">The sequence shown here is derived from an EMBL/GenBank/DDBJ whole genome shotgun (WGS) entry which is preliminary data.</text>
</comment>
<feature type="domain" description="VTT" evidence="8">
    <location>
        <begin position="50"/>
        <end position="173"/>
    </location>
</feature>
<feature type="transmembrane region" description="Helical" evidence="7">
    <location>
        <begin position="187"/>
        <end position="209"/>
    </location>
</feature>
<dbReference type="RefSeq" id="WP_066593736.1">
    <property type="nucleotide sequence ID" value="NZ_CAJTBZ010000005.1"/>
</dbReference>
<evidence type="ECO:0000256" key="5">
    <source>
        <dbReference type="ARBA" id="ARBA00022989"/>
    </source>
</evidence>
<evidence type="ECO:0000256" key="4">
    <source>
        <dbReference type="ARBA" id="ARBA00022692"/>
    </source>
</evidence>
<evidence type="ECO:0000256" key="7">
    <source>
        <dbReference type="RuleBase" id="RU367016"/>
    </source>
</evidence>
<dbReference type="InterPro" id="IPR032818">
    <property type="entry name" value="DedA-like"/>
</dbReference>
<evidence type="ECO:0000256" key="2">
    <source>
        <dbReference type="ARBA" id="ARBA00010792"/>
    </source>
</evidence>
<accession>A0A227KPW0</accession>
<dbReference type="PANTHER" id="PTHR30353">
    <property type="entry name" value="INNER MEMBRANE PROTEIN DEDA-RELATED"/>
    <property type="match status" value="1"/>
</dbReference>
<evidence type="ECO:0000256" key="1">
    <source>
        <dbReference type="ARBA" id="ARBA00004651"/>
    </source>
</evidence>
<evidence type="ECO:0000256" key="6">
    <source>
        <dbReference type="ARBA" id="ARBA00023136"/>
    </source>
</evidence>
<keyword evidence="10" id="KW-1185">Reference proteome</keyword>
<dbReference type="PANTHER" id="PTHR30353:SF0">
    <property type="entry name" value="TRANSMEMBRANE PROTEIN"/>
    <property type="match status" value="1"/>
</dbReference>
<keyword evidence="4 7" id="KW-0812">Transmembrane</keyword>
<feature type="transmembrane region" description="Helical" evidence="7">
    <location>
        <begin position="56"/>
        <end position="82"/>
    </location>
</feature>
<dbReference type="Proteomes" id="UP000214610">
    <property type="component" value="Unassembled WGS sequence"/>
</dbReference>
<name>A0A227KPW0_9BURK</name>
<evidence type="ECO:0000313" key="9">
    <source>
        <dbReference type="EMBL" id="OXE50297.1"/>
    </source>
</evidence>
<protein>
    <recommendedName>
        <fullName evidence="8">VTT domain-containing protein</fullName>
    </recommendedName>
</protein>
<reference evidence="10" key="1">
    <citation type="submission" date="2017-05" db="EMBL/GenBank/DDBJ databases">
        <title>Improved OligoMM genomes.</title>
        <authorList>
            <person name="Garzetti D."/>
        </authorList>
    </citation>
    <scope>NUCLEOTIDE SEQUENCE [LARGE SCALE GENOMIC DNA]</scope>
    <source>
        <strain evidence="10">YL45</strain>
    </source>
</reference>